<feature type="chain" id="PRO_5005891017" evidence="1">
    <location>
        <begin position="23"/>
        <end position="94"/>
    </location>
</feature>
<sequence>MMDILRLFLLIFIFFTHYLVFSNVKNNIKADCPSSKMCPPGWSVQRDKLSKDKAAVTCEIGVKKCEKPYSCVSSYCGIKFCCANDSKLSIFFCL</sequence>
<accession>A0A0N4Z395</accession>
<name>A0A0N4Z395_PARTI</name>
<protein>
    <submittedName>
        <fullName evidence="3">Nodule Cysteine-Rich (NCR) secreted peptide</fullName>
    </submittedName>
</protein>
<proteinExistence type="predicted"/>
<dbReference type="AlphaFoldDB" id="A0A0N4Z395"/>
<keyword evidence="1" id="KW-0732">Signal</keyword>
<dbReference type="WBParaSite" id="PTRK_0000137300.1">
    <property type="protein sequence ID" value="PTRK_0000137300.1"/>
    <property type="gene ID" value="PTRK_0000137300"/>
</dbReference>
<dbReference type="Proteomes" id="UP000038045">
    <property type="component" value="Unplaced"/>
</dbReference>
<feature type="signal peptide" evidence="1">
    <location>
        <begin position="1"/>
        <end position="22"/>
    </location>
</feature>
<evidence type="ECO:0000256" key="1">
    <source>
        <dbReference type="SAM" id="SignalP"/>
    </source>
</evidence>
<reference evidence="3" key="1">
    <citation type="submission" date="2017-02" db="UniProtKB">
        <authorList>
            <consortium name="WormBaseParasite"/>
        </authorList>
    </citation>
    <scope>IDENTIFICATION</scope>
</reference>
<keyword evidence="2" id="KW-1185">Reference proteome</keyword>
<evidence type="ECO:0000313" key="2">
    <source>
        <dbReference type="Proteomes" id="UP000038045"/>
    </source>
</evidence>
<organism evidence="2 3">
    <name type="scientific">Parastrongyloides trichosuri</name>
    <name type="common">Possum-specific nematode worm</name>
    <dbReference type="NCBI Taxonomy" id="131310"/>
    <lineage>
        <taxon>Eukaryota</taxon>
        <taxon>Metazoa</taxon>
        <taxon>Ecdysozoa</taxon>
        <taxon>Nematoda</taxon>
        <taxon>Chromadorea</taxon>
        <taxon>Rhabditida</taxon>
        <taxon>Tylenchina</taxon>
        <taxon>Panagrolaimomorpha</taxon>
        <taxon>Strongyloidoidea</taxon>
        <taxon>Strongyloididae</taxon>
        <taxon>Parastrongyloides</taxon>
    </lineage>
</organism>
<evidence type="ECO:0000313" key="3">
    <source>
        <dbReference type="WBParaSite" id="PTRK_0000137300.1"/>
    </source>
</evidence>